<dbReference type="Pfam" id="PF05943">
    <property type="entry name" value="VipB"/>
    <property type="match status" value="1"/>
</dbReference>
<name>A0A917NDH0_9GAMM</name>
<evidence type="ECO:0000259" key="1">
    <source>
        <dbReference type="Pfam" id="PF05943"/>
    </source>
</evidence>
<feature type="domain" description="TssC1 C-terminal" evidence="2">
    <location>
        <begin position="387"/>
        <end position="498"/>
    </location>
</feature>
<dbReference type="OrthoDB" id="9764000at2"/>
<reference evidence="3" key="2">
    <citation type="submission" date="2020-09" db="EMBL/GenBank/DDBJ databases">
        <authorList>
            <person name="Sun Q."/>
            <person name="Ohkuma M."/>
        </authorList>
    </citation>
    <scope>NUCLEOTIDE SEQUENCE</scope>
    <source>
        <strain evidence="3">JCM 13919</strain>
    </source>
</reference>
<evidence type="ECO:0000313" key="4">
    <source>
        <dbReference type="Proteomes" id="UP000630149"/>
    </source>
</evidence>
<dbReference type="RefSeq" id="WP_131777098.1">
    <property type="nucleotide sequence ID" value="NZ_BMOB01000008.1"/>
</dbReference>
<dbReference type="AlphaFoldDB" id="A0A917NDH0"/>
<dbReference type="EMBL" id="BMOB01000008">
    <property type="protein sequence ID" value="GGI89830.1"/>
    <property type="molecule type" value="Genomic_DNA"/>
</dbReference>
<dbReference type="InterPro" id="IPR044031">
    <property type="entry name" value="TssC1_N"/>
</dbReference>
<gene>
    <name evidence="3" type="ORF">GCM10007966_18170</name>
</gene>
<protein>
    <recommendedName>
        <fullName evidence="5">Type VI secretion system contractile sheath large subunit</fullName>
    </recommendedName>
</protein>
<dbReference type="PANTHER" id="PTHR35565:SF1">
    <property type="entry name" value="TYPE VI SECRETION SYSTEM CONTRACTILE SHEATH LARGE SUBUNIT"/>
    <property type="match status" value="1"/>
</dbReference>
<dbReference type="InterPro" id="IPR010269">
    <property type="entry name" value="T6SS_TssC-like"/>
</dbReference>
<accession>A0A917NDH0</accession>
<proteinExistence type="predicted"/>
<dbReference type="Pfam" id="PF18945">
    <property type="entry name" value="VipB_2"/>
    <property type="match status" value="1"/>
</dbReference>
<evidence type="ECO:0000313" key="3">
    <source>
        <dbReference type="EMBL" id="GGI89830.1"/>
    </source>
</evidence>
<dbReference type="PANTHER" id="PTHR35565">
    <property type="entry name" value="CYTOPLASMIC PROTEIN-RELATED"/>
    <property type="match status" value="1"/>
</dbReference>
<keyword evidence="4" id="KW-1185">Reference proteome</keyword>
<comment type="caution">
    <text evidence="3">The sequence shown here is derived from an EMBL/GenBank/DDBJ whole genome shotgun (WGS) entry which is preliminary data.</text>
</comment>
<evidence type="ECO:0000259" key="2">
    <source>
        <dbReference type="Pfam" id="PF18945"/>
    </source>
</evidence>
<sequence>METTYQEMQGTEVLSAYQQLCHLAEVEPFTEPLDLSHFAQAEKLANKQFNERLAAAIQVILSLAIAQDTPIERVDKVLLDRYISKIDELLSLQLDEILHHPMFQELESLWMGLKYVVDRTDFNANIKIELLDVDKETLIVDFEEVTETSQSGLYKQVYEREYDTPGGEPFTAMVSSYEFDASAVGLSLLRQISKVAAVAHCPFIGSVGETFFNKGSLQDVIELEDLPNYMERAEYIRWNSFRESEDARYIGLTLPRFLLRLPYGENNPVKRFQYHESVTASAEQYLWGRASFAFAANLCESFLKYGWCVNIRGPESGGKVEHLPLHQYDFGQGLQTKIPTEVMITETKELSLANLGFIPLSYYKNSDYACFFSANSTQKPLSYLDKQATSNSRINARLPYIFLSSRIAHYLKVLQRENIGSSISRSEQEEQLNQWLKTLITKMNNPGPELAAVHPLRDGRVEVVELSDNPGYYRINLYAVPHFQVEGMDVRLSLVGQIPNSNE</sequence>
<dbReference type="NCBIfam" id="TIGR03355">
    <property type="entry name" value="VI_chp_2"/>
    <property type="match status" value="1"/>
</dbReference>
<dbReference type="Proteomes" id="UP000630149">
    <property type="component" value="Unassembled WGS sequence"/>
</dbReference>
<organism evidence="3 4">
    <name type="scientific">Legionella impletisoli</name>
    <dbReference type="NCBI Taxonomy" id="343510"/>
    <lineage>
        <taxon>Bacteria</taxon>
        <taxon>Pseudomonadati</taxon>
        <taxon>Pseudomonadota</taxon>
        <taxon>Gammaproteobacteria</taxon>
        <taxon>Legionellales</taxon>
        <taxon>Legionellaceae</taxon>
        <taxon>Legionella</taxon>
    </lineage>
</organism>
<evidence type="ECO:0008006" key="5">
    <source>
        <dbReference type="Google" id="ProtNLM"/>
    </source>
</evidence>
<dbReference type="InterPro" id="IPR044032">
    <property type="entry name" value="TssC1_C"/>
</dbReference>
<reference evidence="3" key="1">
    <citation type="journal article" date="2014" name="Int. J. Syst. Evol. Microbiol.">
        <title>Complete genome sequence of Corynebacterium casei LMG S-19264T (=DSM 44701T), isolated from a smear-ripened cheese.</title>
        <authorList>
            <consortium name="US DOE Joint Genome Institute (JGI-PGF)"/>
            <person name="Walter F."/>
            <person name="Albersmeier A."/>
            <person name="Kalinowski J."/>
            <person name="Ruckert C."/>
        </authorList>
    </citation>
    <scope>NUCLEOTIDE SEQUENCE</scope>
    <source>
        <strain evidence="3">JCM 13919</strain>
    </source>
</reference>
<feature type="domain" description="TssC1 N-terminal" evidence="1">
    <location>
        <begin position="80"/>
        <end position="378"/>
    </location>
</feature>